<dbReference type="EMBL" id="BGPR01012078">
    <property type="protein sequence ID" value="GBN54423.1"/>
    <property type="molecule type" value="Genomic_DNA"/>
</dbReference>
<dbReference type="Proteomes" id="UP000499080">
    <property type="component" value="Unassembled WGS sequence"/>
</dbReference>
<comment type="caution">
    <text evidence="1">The sequence shown here is derived from an EMBL/GenBank/DDBJ whole genome shotgun (WGS) entry which is preliminary data.</text>
</comment>
<dbReference type="EMBL" id="BGPR01012077">
    <property type="protein sequence ID" value="GBN54415.1"/>
    <property type="molecule type" value="Genomic_DNA"/>
</dbReference>
<name>A0A4Y2PRC1_ARAVE</name>
<evidence type="ECO:0000313" key="2">
    <source>
        <dbReference type="EMBL" id="GBN54423.1"/>
    </source>
</evidence>
<protein>
    <submittedName>
        <fullName evidence="1">Uncharacterized protein</fullName>
    </submittedName>
</protein>
<reference evidence="1 3" key="1">
    <citation type="journal article" date="2019" name="Sci. Rep.">
        <title>Orb-weaving spider Araneus ventricosus genome elucidates the spidroin gene catalogue.</title>
        <authorList>
            <person name="Kono N."/>
            <person name="Nakamura H."/>
            <person name="Ohtoshi R."/>
            <person name="Moran D.A.P."/>
            <person name="Shinohara A."/>
            <person name="Yoshida Y."/>
            <person name="Fujiwara M."/>
            <person name="Mori M."/>
            <person name="Tomita M."/>
            <person name="Arakawa K."/>
        </authorList>
    </citation>
    <scope>NUCLEOTIDE SEQUENCE [LARGE SCALE GENOMIC DNA]</scope>
</reference>
<evidence type="ECO:0000313" key="1">
    <source>
        <dbReference type="EMBL" id="GBN54415.1"/>
    </source>
</evidence>
<sequence length="94" mass="10589">MSGAQDGFRSLNRFSPNRVRGRVCPRVINCVRQFPFAGFLITALRGPKKFCGRHKRRDLEQVTSFECRDAFAMQVSSGFMAQGPGLAMLRQTYG</sequence>
<gene>
    <name evidence="1" type="ORF">AVEN_37795_1</name>
    <name evidence="2" type="ORF">AVEN_63392_1</name>
</gene>
<evidence type="ECO:0000313" key="3">
    <source>
        <dbReference type="Proteomes" id="UP000499080"/>
    </source>
</evidence>
<dbReference type="AlphaFoldDB" id="A0A4Y2PRC1"/>
<organism evidence="1 3">
    <name type="scientific">Araneus ventricosus</name>
    <name type="common">Orbweaver spider</name>
    <name type="synonym">Epeira ventricosa</name>
    <dbReference type="NCBI Taxonomy" id="182803"/>
    <lineage>
        <taxon>Eukaryota</taxon>
        <taxon>Metazoa</taxon>
        <taxon>Ecdysozoa</taxon>
        <taxon>Arthropoda</taxon>
        <taxon>Chelicerata</taxon>
        <taxon>Arachnida</taxon>
        <taxon>Araneae</taxon>
        <taxon>Araneomorphae</taxon>
        <taxon>Entelegynae</taxon>
        <taxon>Araneoidea</taxon>
        <taxon>Araneidae</taxon>
        <taxon>Araneus</taxon>
    </lineage>
</organism>
<keyword evidence="3" id="KW-1185">Reference proteome</keyword>
<accession>A0A4Y2PRC1</accession>
<proteinExistence type="predicted"/>